<evidence type="ECO:0000256" key="1">
    <source>
        <dbReference type="SAM" id="MobiDB-lite"/>
    </source>
</evidence>
<evidence type="ECO:0000313" key="2">
    <source>
        <dbReference type="EMBL" id="SAY38233.1"/>
    </source>
</evidence>
<feature type="region of interest" description="Disordered" evidence="1">
    <location>
        <begin position="24"/>
        <end position="50"/>
    </location>
</feature>
<dbReference type="AlphaFoldDB" id="A0A164Z2N0"/>
<accession>A0A164Z2N0</accession>
<sequence>MTMGAVRLRSLVLQLANGDGFSLSSRAMHPSPHHLGGALQRRGQPVGHCG</sequence>
<reference evidence="3" key="1">
    <citation type="submission" date="2016-02" db="EMBL/GenBank/DDBJ databases">
        <authorList>
            <person name="liu f."/>
        </authorList>
    </citation>
    <scope>NUCLEOTIDE SEQUENCE [LARGE SCALE GENOMIC DNA]</scope>
</reference>
<proteinExistence type="predicted"/>
<evidence type="ECO:0000313" key="3">
    <source>
        <dbReference type="Proteomes" id="UP000182631"/>
    </source>
</evidence>
<dbReference type="Proteomes" id="UP000182631">
    <property type="component" value="Unassembled WGS sequence"/>
</dbReference>
<gene>
    <name evidence="2" type="ORF">FLM9_13</name>
</gene>
<protein>
    <submittedName>
        <fullName evidence="2">Uncharacterized protein</fullName>
    </submittedName>
</protein>
<organism evidence="2 3">
    <name type="scientific">Candidatus Synechococcus spongiarum</name>
    <dbReference type="NCBI Taxonomy" id="431041"/>
    <lineage>
        <taxon>Bacteria</taxon>
        <taxon>Bacillati</taxon>
        <taxon>Cyanobacteriota</taxon>
        <taxon>Cyanophyceae</taxon>
        <taxon>Synechococcales</taxon>
        <taxon>Synechococcaceae</taxon>
        <taxon>Synechococcus</taxon>
    </lineage>
</organism>
<name>A0A164Z2N0_9SYNE</name>
<dbReference type="EMBL" id="FITM01000002">
    <property type="protein sequence ID" value="SAY38233.1"/>
    <property type="molecule type" value="Genomic_DNA"/>
</dbReference>
<keyword evidence="3" id="KW-1185">Reference proteome</keyword>